<feature type="compositionally biased region" description="Polar residues" evidence="1">
    <location>
        <begin position="310"/>
        <end position="327"/>
    </location>
</feature>
<dbReference type="PRINTS" id="PR00929">
    <property type="entry name" value="ATHOOK"/>
</dbReference>
<feature type="compositionally biased region" description="Polar residues" evidence="1">
    <location>
        <begin position="1160"/>
        <end position="1176"/>
    </location>
</feature>
<protein>
    <submittedName>
        <fullName evidence="2">Uncharacterized protein</fullName>
    </submittedName>
</protein>
<organism evidence="2 3">
    <name type="scientific">Smittium culicis</name>
    <dbReference type="NCBI Taxonomy" id="133412"/>
    <lineage>
        <taxon>Eukaryota</taxon>
        <taxon>Fungi</taxon>
        <taxon>Fungi incertae sedis</taxon>
        <taxon>Zoopagomycota</taxon>
        <taxon>Kickxellomycotina</taxon>
        <taxon>Harpellomycetes</taxon>
        <taxon>Harpellales</taxon>
        <taxon>Legeriomycetaceae</taxon>
        <taxon>Smittium</taxon>
    </lineage>
</organism>
<feature type="compositionally biased region" description="Basic residues" evidence="1">
    <location>
        <begin position="1122"/>
        <end position="1131"/>
    </location>
</feature>
<dbReference type="SUPFAM" id="SSF50978">
    <property type="entry name" value="WD40 repeat-like"/>
    <property type="match status" value="1"/>
</dbReference>
<feature type="compositionally biased region" description="Basic and acidic residues" evidence="1">
    <location>
        <begin position="1237"/>
        <end position="1247"/>
    </location>
</feature>
<dbReference type="OrthoDB" id="4703at2759"/>
<feature type="compositionally biased region" description="Polar residues" evidence="1">
    <location>
        <begin position="646"/>
        <end position="662"/>
    </location>
</feature>
<proteinExistence type="predicted"/>
<feature type="compositionally biased region" description="Basic and acidic residues" evidence="1">
    <location>
        <begin position="712"/>
        <end position="725"/>
    </location>
</feature>
<feature type="compositionally biased region" description="Polar residues" evidence="1">
    <location>
        <begin position="813"/>
        <end position="842"/>
    </location>
</feature>
<dbReference type="InterPro" id="IPR017956">
    <property type="entry name" value="AT_hook_DNA-bd_motif"/>
</dbReference>
<feature type="region of interest" description="Disordered" evidence="1">
    <location>
        <begin position="813"/>
        <end position="931"/>
    </location>
</feature>
<feature type="compositionally biased region" description="Polar residues" evidence="1">
    <location>
        <begin position="866"/>
        <end position="891"/>
    </location>
</feature>
<dbReference type="Proteomes" id="UP000187429">
    <property type="component" value="Unassembled WGS sequence"/>
</dbReference>
<feature type="compositionally biased region" description="Low complexity" evidence="1">
    <location>
        <begin position="1203"/>
        <end position="1216"/>
    </location>
</feature>
<feature type="compositionally biased region" description="Polar residues" evidence="1">
    <location>
        <begin position="1092"/>
        <end position="1105"/>
    </location>
</feature>
<feature type="region of interest" description="Disordered" evidence="1">
    <location>
        <begin position="453"/>
        <end position="597"/>
    </location>
</feature>
<feature type="region of interest" description="Disordered" evidence="1">
    <location>
        <begin position="1688"/>
        <end position="1708"/>
    </location>
</feature>
<reference evidence="3" key="1">
    <citation type="submission" date="2017-01" db="EMBL/GenBank/DDBJ databases">
        <authorList>
            <person name="Wang Y."/>
            <person name="White M."/>
            <person name="Kvist S."/>
            <person name="Moncalvo J.-M."/>
        </authorList>
    </citation>
    <scope>NUCLEOTIDE SEQUENCE [LARGE SCALE GENOMIC DNA]</scope>
    <source>
        <strain evidence="3">ID-206-W2</strain>
    </source>
</reference>
<feature type="compositionally biased region" description="Polar residues" evidence="1">
    <location>
        <begin position="1251"/>
        <end position="1263"/>
    </location>
</feature>
<feature type="compositionally biased region" description="Polar residues" evidence="1">
    <location>
        <begin position="1217"/>
        <end position="1227"/>
    </location>
</feature>
<feature type="region of interest" description="Disordered" evidence="1">
    <location>
        <begin position="1426"/>
        <end position="1465"/>
    </location>
</feature>
<feature type="region of interest" description="Disordered" evidence="1">
    <location>
        <begin position="181"/>
        <end position="200"/>
    </location>
</feature>
<feature type="compositionally biased region" description="Basic residues" evidence="1">
    <location>
        <begin position="633"/>
        <end position="643"/>
    </location>
</feature>
<comment type="caution">
    <text evidence="2">The sequence shown here is derived from an EMBL/GenBank/DDBJ whole genome shotgun (WGS) entry which is preliminary data.</text>
</comment>
<accession>A0A1R1YSF1</accession>
<keyword evidence="3" id="KW-1185">Reference proteome</keyword>
<feature type="compositionally biased region" description="Polar residues" evidence="1">
    <location>
        <begin position="921"/>
        <end position="931"/>
    </location>
</feature>
<feature type="compositionally biased region" description="Low complexity" evidence="1">
    <location>
        <begin position="506"/>
        <end position="519"/>
    </location>
</feature>
<feature type="compositionally biased region" description="Low complexity" evidence="1">
    <location>
        <begin position="614"/>
        <end position="628"/>
    </location>
</feature>
<dbReference type="SMART" id="SM00384">
    <property type="entry name" value="AT_hook"/>
    <property type="match status" value="15"/>
</dbReference>
<feature type="region of interest" description="Disordered" evidence="1">
    <location>
        <begin position="1202"/>
        <end position="1263"/>
    </location>
</feature>
<feature type="compositionally biased region" description="Basic residues" evidence="1">
    <location>
        <begin position="261"/>
        <end position="270"/>
    </location>
</feature>
<feature type="region of interest" description="Disordered" evidence="1">
    <location>
        <begin position="1066"/>
        <end position="1190"/>
    </location>
</feature>
<sequence>MDDIASNIPPSKNTSHVDINQSTDDFSSSLVNDSMPNNSSQVLNYSLEIEAQKLKKFSSENTETNTEIYDMSNFSNSYLDNQLNSNTDYSLDTHSEVQANSYKAHSPQLQDIELNNQIISTPSIIESKTPENVFTPDGSIGIISSIVQSIPIVLPHFNSSETNVYSKNSTLSKTPDISIEKSSINDGSIPSSEINSTSLVSPVEMPSTEFNKELTPVPVNVKVIGEMDDSSASKNSTPSIKRTKGLTSPNSPKGPNDSPPKKRSVGRPKKANLDSNDRLIISPTPPSLKKLKSLPVSISPSPTLSKSSLQDQENPINPGAVQNSPNLLATKDGHSSVLATSNPSLPNQSIISDLSASLEGSLQQSSHTSITGTSTPKILSFSHQNQTLVDASKSDLNGNSFRCQDVSEPQSESSNTSLTIDNYLKNDSIPAISTQKSEDINFNNESKNLGVSLEIRPSHDTDASSNITPKKRVGRPPKTNLPVGSVTPAKKSVGRPKKVLDNPTPSSDSNSINAAISGSTNGSVDNSTSTISTPQSNGKVKKPVGRPKNPPKDPSAPKFINHLSGSNALDKPLAANALPSSEKKKVGRPKKVPESSISASVIQFSQQYSPVNQSVDLSSSVPSSLSPSNLQIKIKKSPGRPRKSLGETNSSETKIKNSTTLKPISPAVNPINGGFSTTSGIPFPIYNPVSGSPMNMVKPIAPQPSSQPGADFKGHESPDQHDDTNLKNSAKKQKKSPGRPSTKLPKVTSANMPQLLPHNDFAKFNPAFSLSQARYNAGNVTSSSKLDLETQTGRNTNVLASLAPVGMGSSVTYPSINASDPNSNSDKIQNNSSSGLNDNQDTLAVKKSAGRPPKKQIVSVAENGSIPAQESNSPASTINASNPEFNTSDSSKAGLFNEISSAQAPKKTPGRPKKNPEQLAPSDTSNVTTVNNEGESYSASLKGLALNTDLTPVKKPVGRPRKLVSATEVKVKKPVGRPRKSLEGIVMTPKKSVGRPSKSSLVDSNKDYFKSIFARYKNSDRVPLMNLSSGAEYHTNPMLSNISPVKKSVGRPKKIKSEVLSDISPSYKKSIQHDPLNPTALATQGDGVGVPSLTQATDASPSPQYSMPVANVSLDSDNLSTPKRKVGRPKKQPSTNSDSSNASHLSATPKRSVGRPRKIQPTNMSAEFYRNSNTDMPQGVPDINQLSDGPYKQNISLAMLEHSQSTTKRPRTSSTTNGSEPSSTSKITGKRPVGRPRKSEVSEDKIRLPGTSPSVTSSNNEANPLNVEMSLHDDESLREADAIASFARSKKKVLDISGAQSSDGIVNGDNGNSRLSEDLEYFSGIKKDNNKTFTPTHSGKRAQRTILDLWSTPTKRKIKSVINTTVSPNSAKQIIVDVSPSSKLVMNDKNANSSKKVPLIDSIAKPKGSKNAFSFTKALLKVAANKESNEEPNDSSDIDSGNTSASGFHILEDDGGGSDSDFVADHNAPLEIPDIASGSTAQLKKSQSLNTSYGTNEESDVSDSFIDEIISRSSTSKKGSRGKVKKEVSKSNMKNIPGRLADYSTMSKSPSYNEGSAEFIDLLDGRVANADFLLELRPEFLSRVWIYRLNRLKCTNKLFIGKSQMHVVSDIPLMRVGSSDFSWKIVSSLCSWKTDKKVSIVENGEQGLAIKKLSIDATDYTKWKSVEESQVSSFYNIDNQPIEVSFTNSESFPTSPKKKANIGRPSLASKSVSSEKSLKIEKIGSDDLVDDKVYKIDSFESICTENGSISVANSEMCLMALDWCPQTVGPICYLAAGGMKNSSSFQYYHGKKASRVLCESEKSTIQLWEYNKDNGDLQVCLFICHDKGLIINLSWCPLHPADNYDDYKFLEEYSDHVFTTKDVDSIKKKYPSKTFNNSYKKYISDPSRKKNAKVSKSEFSFYDAEKHSFIGLLAVVFSNGKAGVYAIPNPNLVHKKESASNSRPNFDKPSYQNTPNICLPKPILEMSMVNTTINKVIWVGSDRVISIGFDGTIAIWSLSKGIEQRMDIHADFSKPSVELTHLNSDDENDLEDHSNNQLIDVPILHSSMCLNGVIQASLFPPNILCNFSVEAKRQMYSGKTFEQIEGQKSRVNGYIAHFSLDDIILCTGGVTGELYLHKMVYPNFITSTLSKMVVWRNAITFTQSGDSLVYVDISSNIKFTNTSNFNYVRSEFFSLLKKVFWEMKTKESLAEKGGRKKAISIEDVISSLDNVYKFGDEKENNEKNNKRIKRVGCFGINIINGENELTSEFNTGLEGEIFESLDEIKKSLGENNLPYFLQFFEGFIECFATSIKATQREKASNLGPETISKTPKKAVKDIPWSDGKIKMDDISTDVAEIIQSIKEANIDDIIRAGENEKIDGDERDMFGIVIADHRSTVCSISSSLCHSFLASSATNGSVIIEEISKRPFTHSSKRNTNLSFYLYTLSKDPETGVYSYKNDKSVYSGPKKVSDVEVSPPIQTYIYSTAWHPAIGHGHLLASGSHSGLLRVDSLNKR</sequence>
<feature type="compositionally biased region" description="Polar residues" evidence="1">
    <location>
        <begin position="230"/>
        <end position="253"/>
    </location>
</feature>
<evidence type="ECO:0000313" key="3">
    <source>
        <dbReference type="Proteomes" id="UP000187429"/>
    </source>
</evidence>
<feature type="region of interest" description="Disordered" evidence="1">
    <location>
        <begin position="1"/>
        <end position="37"/>
    </location>
</feature>
<evidence type="ECO:0000256" key="1">
    <source>
        <dbReference type="SAM" id="MobiDB-lite"/>
    </source>
</evidence>
<feature type="region of interest" description="Disordered" evidence="1">
    <location>
        <begin position="228"/>
        <end position="331"/>
    </location>
</feature>
<dbReference type="GO" id="GO:0003677">
    <property type="term" value="F:DNA binding"/>
    <property type="evidence" value="ECO:0007669"/>
    <property type="project" value="InterPro"/>
</dbReference>
<feature type="compositionally biased region" description="Polar residues" evidence="1">
    <location>
        <begin position="1132"/>
        <end position="1146"/>
    </location>
</feature>
<dbReference type="InterPro" id="IPR036322">
    <property type="entry name" value="WD40_repeat_dom_sf"/>
</dbReference>
<dbReference type="EMBL" id="LSSM01000172">
    <property type="protein sequence ID" value="OMJ29807.1"/>
    <property type="molecule type" value="Genomic_DNA"/>
</dbReference>
<evidence type="ECO:0000313" key="2">
    <source>
        <dbReference type="EMBL" id="OMJ29807.1"/>
    </source>
</evidence>
<feature type="region of interest" description="Disordered" evidence="1">
    <location>
        <begin position="611"/>
        <end position="665"/>
    </location>
</feature>
<feature type="compositionally biased region" description="Polar residues" evidence="1">
    <location>
        <begin position="520"/>
        <end position="538"/>
    </location>
</feature>
<feature type="compositionally biased region" description="Polar residues" evidence="1">
    <location>
        <begin position="8"/>
        <end position="37"/>
    </location>
</feature>
<name>A0A1R1YSF1_9FUNG</name>
<feature type="region of interest" description="Disordered" evidence="1">
    <location>
        <begin position="694"/>
        <end position="748"/>
    </location>
</feature>
<feature type="compositionally biased region" description="Low complexity" evidence="1">
    <location>
        <begin position="297"/>
        <end position="309"/>
    </location>
</feature>
<gene>
    <name evidence="2" type="ORF">AYI69_g670</name>
</gene>